<keyword evidence="3" id="KW-1185">Reference proteome</keyword>
<reference evidence="2 3" key="1">
    <citation type="submission" date="2021-06" db="EMBL/GenBank/DDBJ databases">
        <title>Caerostris extrusa draft genome.</title>
        <authorList>
            <person name="Kono N."/>
            <person name="Arakawa K."/>
        </authorList>
    </citation>
    <scope>NUCLEOTIDE SEQUENCE [LARGE SCALE GENOMIC DNA]</scope>
</reference>
<dbReference type="EMBL" id="BPLR01004302">
    <property type="protein sequence ID" value="GIX93835.1"/>
    <property type="molecule type" value="Genomic_DNA"/>
</dbReference>
<sequence length="77" mass="8932">MSNLWFKQMNEATGHQESFKKSSKMGSKGPDAHSCELPWGVQWDDFTSIFDETHSSKLWNWFKSEKIATTGVQDLYK</sequence>
<feature type="region of interest" description="Disordered" evidence="1">
    <location>
        <begin position="1"/>
        <end position="31"/>
    </location>
</feature>
<dbReference type="AlphaFoldDB" id="A0AAV4P9G4"/>
<accession>A0AAV4P9G4</accession>
<organism evidence="2 3">
    <name type="scientific">Caerostris extrusa</name>
    <name type="common">Bark spider</name>
    <name type="synonym">Caerostris bankana</name>
    <dbReference type="NCBI Taxonomy" id="172846"/>
    <lineage>
        <taxon>Eukaryota</taxon>
        <taxon>Metazoa</taxon>
        <taxon>Ecdysozoa</taxon>
        <taxon>Arthropoda</taxon>
        <taxon>Chelicerata</taxon>
        <taxon>Arachnida</taxon>
        <taxon>Araneae</taxon>
        <taxon>Araneomorphae</taxon>
        <taxon>Entelegynae</taxon>
        <taxon>Araneoidea</taxon>
        <taxon>Araneidae</taxon>
        <taxon>Caerostris</taxon>
    </lineage>
</organism>
<gene>
    <name evidence="2" type="ORF">CEXT_271011</name>
</gene>
<protein>
    <submittedName>
        <fullName evidence="2">Uncharacterized protein</fullName>
    </submittedName>
</protein>
<feature type="compositionally biased region" description="Polar residues" evidence="1">
    <location>
        <begin position="1"/>
        <end position="16"/>
    </location>
</feature>
<evidence type="ECO:0000256" key="1">
    <source>
        <dbReference type="SAM" id="MobiDB-lite"/>
    </source>
</evidence>
<dbReference type="Proteomes" id="UP001054945">
    <property type="component" value="Unassembled WGS sequence"/>
</dbReference>
<comment type="caution">
    <text evidence="2">The sequence shown here is derived from an EMBL/GenBank/DDBJ whole genome shotgun (WGS) entry which is preliminary data.</text>
</comment>
<name>A0AAV4P9G4_CAEEX</name>
<evidence type="ECO:0000313" key="2">
    <source>
        <dbReference type="EMBL" id="GIX93835.1"/>
    </source>
</evidence>
<proteinExistence type="predicted"/>
<evidence type="ECO:0000313" key="3">
    <source>
        <dbReference type="Proteomes" id="UP001054945"/>
    </source>
</evidence>